<evidence type="ECO:0000313" key="8">
    <source>
        <dbReference type="Proteomes" id="UP000199155"/>
    </source>
</evidence>
<dbReference type="PRINTS" id="PR00455">
    <property type="entry name" value="HTHTETR"/>
</dbReference>
<dbReference type="GO" id="GO:0003700">
    <property type="term" value="F:DNA-binding transcription factor activity"/>
    <property type="evidence" value="ECO:0007669"/>
    <property type="project" value="TreeGrafter"/>
</dbReference>
<dbReference type="PROSITE" id="PS50977">
    <property type="entry name" value="HTH_TETR_2"/>
    <property type="match status" value="1"/>
</dbReference>
<sequence>MVKQQRAVRTRRALIRAAAEAFTQDGFASASLAAISRRAGVSSGALHFHFESKSALAQAVEDEATDTFARITREVAPDGKNPLQGLVDATHVLMHHIAEDAVVRAGFALCRDATRENDAALRRAWERWVEDALGRAERAGQLAEGAAVTEAVTAIVAATVGFEVLGSAQERWLSREAVTRLWVLLVPRIARQHALDTISCGPSEPGSAPRLPAAPHQK</sequence>
<dbReference type="InterPro" id="IPR001647">
    <property type="entry name" value="HTH_TetR"/>
</dbReference>
<keyword evidence="1" id="KW-0805">Transcription regulation</keyword>
<accession>A0A1G9J300</accession>
<dbReference type="OrthoDB" id="3237195at2"/>
<dbReference type="Pfam" id="PF00440">
    <property type="entry name" value="TetR_N"/>
    <property type="match status" value="1"/>
</dbReference>
<proteinExistence type="predicted"/>
<dbReference type="Gene3D" id="1.10.357.10">
    <property type="entry name" value="Tetracycline Repressor, domain 2"/>
    <property type="match status" value="1"/>
</dbReference>
<dbReference type="InterPro" id="IPR009057">
    <property type="entry name" value="Homeodomain-like_sf"/>
</dbReference>
<dbReference type="RefSeq" id="WP_093617768.1">
    <property type="nucleotide sequence ID" value="NZ_FNFF01000027.1"/>
</dbReference>
<dbReference type="GO" id="GO:0000976">
    <property type="term" value="F:transcription cis-regulatory region binding"/>
    <property type="evidence" value="ECO:0007669"/>
    <property type="project" value="TreeGrafter"/>
</dbReference>
<organism evidence="7 8">
    <name type="scientific">Streptomyces indicus</name>
    <dbReference type="NCBI Taxonomy" id="417292"/>
    <lineage>
        <taxon>Bacteria</taxon>
        <taxon>Bacillati</taxon>
        <taxon>Actinomycetota</taxon>
        <taxon>Actinomycetes</taxon>
        <taxon>Kitasatosporales</taxon>
        <taxon>Streptomycetaceae</taxon>
        <taxon>Streptomyces</taxon>
    </lineage>
</organism>
<dbReference type="InterPro" id="IPR050109">
    <property type="entry name" value="HTH-type_TetR-like_transc_reg"/>
</dbReference>
<evidence type="ECO:0000259" key="6">
    <source>
        <dbReference type="PROSITE" id="PS50977"/>
    </source>
</evidence>
<keyword evidence="3" id="KW-0804">Transcription</keyword>
<dbReference type="AlphaFoldDB" id="A0A1G9J300"/>
<dbReference type="Proteomes" id="UP000199155">
    <property type="component" value="Unassembled WGS sequence"/>
</dbReference>
<dbReference type="PANTHER" id="PTHR30055:SF234">
    <property type="entry name" value="HTH-TYPE TRANSCRIPTIONAL REGULATOR BETI"/>
    <property type="match status" value="1"/>
</dbReference>
<dbReference type="InterPro" id="IPR023772">
    <property type="entry name" value="DNA-bd_HTH_TetR-type_CS"/>
</dbReference>
<dbReference type="NCBIfam" id="NF041196">
    <property type="entry name" value="ScbR_bind_reg"/>
    <property type="match status" value="1"/>
</dbReference>
<evidence type="ECO:0000256" key="1">
    <source>
        <dbReference type="ARBA" id="ARBA00023015"/>
    </source>
</evidence>
<evidence type="ECO:0000256" key="2">
    <source>
        <dbReference type="ARBA" id="ARBA00023125"/>
    </source>
</evidence>
<protein>
    <submittedName>
        <fullName evidence="7">DNA-binding transcriptional regulator, AcrR family</fullName>
    </submittedName>
</protein>
<feature type="region of interest" description="Disordered" evidence="5">
    <location>
        <begin position="199"/>
        <end position="218"/>
    </location>
</feature>
<reference evidence="7 8" key="1">
    <citation type="submission" date="2016-10" db="EMBL/GenBank/DDBJ databases">
        <authorList>
            <person name="de Groot N.N."/>
        </authorList>
    </citation>
    <scope>NUCLEOTIDE SEQUENCE [LARGE SCALE GENOMIC DNA]</scope>
    <source>
        <strain evidence="7 8">CGMCC 4.5727</strain>
    </source>
</reference>
<name>A0A1G9J300_9ACTN</name>
<feature type="DNA-binding region" description="H-T-H motif" evidence="4">
    <location>
        <begin position="31"/>
        <end position="50"/>
    </location>
</feature>
<feature type="domain" description="HTH tetR-type" evidence="6">
    <location>
        <begin position="8"/>
        <end position="68"/>
    </location>
</feature>
<dbReference type="PANTHER" id="PTHR30055">
    <property type="entry name" value="HTH-TYPE TRANSCRIPTIONAL REGULATOR RUTR"/>
    <property type="match status" value="1"/>
</dbReference>
<evidence type="ECO:0000256" key="5">
    <source>
        <dbReference type="SAM" id="MobiDB-lite"/>
    </source>
</evidence>
<dbReference type="SUPFAM" id="SSF48498">
    <property type="entry name" value="Tetracyclin repressor-like, C-terminal domain"/>
    <property type="match status" value="1"/>
</dbReference>
<keyword evidence="8" id="KW-1185">Reference proteome</keyword>
<evidence type="ECO:0000256" key="4">
    <source>
        <dbReference type="PROSITE-ProRule" id="PRU00335"/>
    </source>
</evidence>
<dbReference type="InterPro" id="IPR047923">
    <property type="entry name" value="ArpA-like"/>
</dbReference>
<dbReference type="EMBL" id="FNFF01000027">
    <property type="protein sequence ID" value="SDL31860.1"/>
    <property type="molecule type" value="Genomic_DNA"/>
</dbReference>
<keyword evidence="2 4" id="KW-0238">DNA-binding</keyword>
<dbReference type="InterPro" id="IPR036271">
    <property type="entry name" value="Tet_transcr_reg_TetR-rel_C_sf"/>
</dbReference>
<dbReference type="SUPFAM" id="SSF46689">
    <property type="entry name" value="Homeodomain-like"/>
    <property type="match status" value="1"/>
</dbReference>
<dbReference type="PROSITE" id="PS01081">
    <property type="entry name" value="HTH_TETR_1"/>
    <property type="match status" value="1"/>
</dbReference>
<gene>
    <name evidence="7" type="ORF">SAMN05421806_12719</name>
</gene>
<evidence type="ECO:0000313" key="7">
    <source>
        <dbReference type="EMBL" id="SDL31860.1"/>
    </source>
</evidence>
<evidence type="ECO:0000256" key="3">
    <source>
        <dbReference type="ARBA" id="ARBA00023163"/>
    </source>
</evidence>